<dbReference type="GO" id="GO:0019901">
    <property type="term" value="F:protein kinase binding"/>
    <property type="evidence" value="ECO:0007669"/>
    <property type="project" value="InterPro"/>
</dbReference>
<gene>
    <name evidence="2" type="ORF">BJ322DRAFT_190410</name>
</gene>
<reference evidence="2" key="2">
    <citation type="submission" date="2020-11" db="EMBL/GenBank/DDBJ databases">
        <authorList>
            <consortium name="DOE Joint Genome Institute"/>
            <person name="Kuo A."/>
            <person name="Miyauchi S."/>
            <person name="Kiss E."/>
            <person name="Drula E."/>
            <person name="Kohler A."/>
            <person name="Sanchez-Garcia M."/>
            <person name="Andreopoulos B."/>
            <person name="Barry K.W."/>
            <person name="Bonito G."/>
            <person name="Buee M."/>
            <person name="Carver A."/>
            <person name="Chen C."/>
            <person name="Cichocki N."/>
            <person name="Clum A."/>
            <person name="Culley D."/>
            <person name="Crous P.W."/>
            <person name="Fauchery L."/>
            <person name="Girlanda M."/>
            <person name="Hayes R."/>
            <person name="Keri Z."/>
            <person name="Labutti K."/>
            <person name="Lipzen A."/>
            <person name="Lombard V."/>
            <person name="Magnuson J."/>
            <person name="Maillard F."/>
            <person name="Morin E."/>
            <person name="Murat C."/>
            <person name="Nolan M."/>
            <person name="Ohm R."/>
            <person name="Pangilinan J."/>
            <person name="Pereira M."/>
            <person name="Perotto S."/>
            <person name="Peter M."/>
            <person name="Riley R."/>
            <person name="Sitrit Y."/>
            <person name="Stielow B."/>
            <person name="Szollosi G."/>
            <person name="Zifcakova L."/>
            <person name="Stursova M."/>
            <person name="Spatafora J.W."/>
            <person name="Tedersoo L."/>
            <person name="Vaario L.-M."/>
            <person name="Yamada A."/>
            <person name="Yan M."/>
            <person name="Wang P."/>
            <person name="Xu J."/>
            <person name="Bruns T."/>
            <person name="Baldrian P."/>
            <person name="Vilgalys R."/>
            <person name="Henrissat B."/>
            <person name="Grigoriev I.V."/>
            <person name="Hibbett D."/>
            <person name="Nagy L.G."/>
            <person name="Martin F.M."/>
        </authorList>
    </citation>
    <scope>NUCLEOTIDE SEQUENCE</scope>
    <source>
        <strain evidence="2">UH-Tt-Lm1</strain>
    </source>
</reference>
<protein>
    <recommendedName>
        <fullName evidence="4">Cyclin N-terminal domain-containing protein</fullName>
    </recommendedName>
</protein>
<feature type="compositionally biased region" description="Polar residues" evidence="1">
    <location>
        <begin position="26"/>
        <end position="45"/>
    </location>
</feature>
<dbReference type="PANTHER" id="PTHR15615:SF27">
    <property type="entry name" value="PHO85 CYCLIN CLG1"/>
    <property type="match status" value="1"/>
</dbReference>
<keyword evidence="3" id="KW-1185">Reference proteome</keyword>
<evidence type="ECO:0008006" key="4">
    <source>
        <dbReference type="Google" id="ProtNLM"/>
    </source>
</evidence>
<dbReference type="Gene3D" id="1.10.472.10">
    <property type="entry name" value="Cyclin-like"/>
    <property type="match status" value="1"/>
</dbReference>
<feature type="compositionally biased region" description="Basic residues" evidence="1">
    <location>
        <begin position="95"/>
        <end position="107"/>
    </location>
</feature>
<dbReference type="AlphaFoldDB" id="A0A9P6HAJ7"/>
<organism evidence="2 3">
    <name type="scientific">Thelephora terrestris</name>
    <dbReference type="NCBI Taxonomy" id="56493"/>
    <lineage>
        <taxon>Eukaryota</taxon>
        <taxon>Fungi</taxon>
        <taxon>Dikarya</taxon>
        <taxon>Basidiomycota</taxon>
        <taxon>Agaricomycotina</taxon>
        <taxon>Agaricomycetes</taxon>
        <taxon>Thelephorales</taxon>
        <taxon>Thelephoraceae</taxon>
        <taxon>Thelephora</taxon>
    </lineage>
</organism>
<dbReference type="InterPro" id="IPR013922">
    <property type="entry name" value="Cyclin_PHO80-like"/>
</dbReference>
<dbReference type="PANTHER" id="PTHR15615">
    <property type="match status" value="1"/>
</dbReference>
<sequence length="678" mass="76329">MPVPVPSYTRPSAHPADKLKRHSDPTRYTSLPTSYSFDSLDTQRSAPHRPHRIWEEELSTSQLGFPQGLTTAANAGVIKGARAQACLPPATSLARRTRPYVHSRRHSSGNMTHRSIHPRTRDETGDAMNVSPFEDYDKIFVRSFGAFSPLLEDPSPDTNQYDSGSSPIGPVTPTPFGDFIDRAITNGHTESTFDPTYPDLGRQAYNAYHGNQQLQYGQVNQVVPKNSPRKQAPTVAASPPTATTEYKKLVDPLSEWLACYVWQVCSTGAELPSHFVRHSSFPQRFPRAPPGQLAASIRSLLLSTLLQPSAIFLSLWYIKRLPVYIGSVPFGPELPKEYQFRLELFGEDERSVETHAPFKVFLLGCMLANKWLDDHTFSNKTWQSISNVPVQCLNRLESSALAIFRHDLSISPQQWVTWLSRLTGYHSSLSSAAQQPIGRPSANPHFIIKKALDELLNTPIEAPHRDETSSVVLPPGPVFIDLDERRRQHAAKEAATEQSNNEILDIDLDEDGPLREEYLPKRRVSNASDAELTRVPFKPIAPGRTLPPPAKWSPEHDEPIMWSHSRPVRSYLAPQPPPKRQHIIDPMWCSSREEKYENTHGYGYDPLTGVIPSAYEYRDPYLGNSRSQSHGILPESILPPAYGYGPFAQIENHRFYSYQPEPYGRYQYPYMGEAYGIA</sequence>
<reference evidence="2" key="1">
    <citation type="journal article" date="2020" name="Nat. Commun.">
        <title>Large-scale genome sequencing of mycorrhizal fungi provides insights into the early evolution of symbiotic traits.</title>
        <authorList>
            <person name="Miyauchi S."/>
            <person name="Kiss E."/>
            <person name="Kuo A."/>
            <person name="Drula E."/>
            <person name="Kohler A."/>
            <person name="Sanchez-Garcia M."/>
            <person name="Morin E."/>
            <person name="Andreopoulos B."/>
            <person name="Barry K.W."/>
            <person name="Bonito G."/>
            <person name="Buee M."/>
            <person name="Carver A."/>
            <person name="Chen C."/>
            <person name="Cichocki N."/>
            <person name="Clum A."/>
            <person name="Culley D."/>
            <person name="Crous P.W."/>
            <person name="Fauchery L."/>
            <person name="Girlanda M."/>
            <person name="Hayes R.D."/>
            <person name="Keri Z."/>
            <person name="LaButti K."/>
            <person name="Lipzen A."/>
            <person name="Lombard V."/>
            <person name="Magnuson J."/>
            <person name="Maillard F."/>
            <person name="Murat C."/>
            <person name="Nolan M."/>
            <person name="Ohm R.A."/>
            <person name="Pangilinan J."/>
            <person name="Pereira M.F."/>
            <person name="Perotto S."/>
            <person name="Peter M."/>
            <person name="Pfister S."/>
            <person name="Riley R."/>
            <person name="Sitrit Y."/>
            <person name="Stielow J.B."/>
            <person name="Szollosi G."/>
            <person name="Zifcakova L."/>
            <person name="Stursova M."/>
            <person name="Spatafora J.W."/>
            <person name="Tedersoo L."/>
            <person name="Vaario L.M."/>
            <person name="Yamada A."/>
            <person name="Yan M."/>
            <person name="Wang P."/>
            <person name="Xu J."/>
            <person name="Bruns T."/>
            <person name="Baldrian P."/>
            <person name="Vilgalys R."/>
            <person name="Dunand C."/>
            <person name="Henrissat B."/>
            <person name="Grigoriev I.V."/>
            <person name="Hibbett D."/>
            <person name="Nagy L.G."/>
            <person name="Martin F.M."/>
        </authorList>
    </citation>
    <scope>NUCLEOTIDE SEQUENCE</scope>
    <source>
        <strain evidence="2">UH-Tt-Lm1</strain>
    </source>
</reference>
<dbReference type="EMBL" id="WIUZ02000011">
    <property type="protein sequence ID" value="KAF9783028.1"/>
    <property type="molecule type" value="Genomic_DNA"/>
</dbReference>
<evidence type="ECO:0000256" key="1">
    <source>
        <dbReference type="SAM" id="MobiDB-lite"/>
    </source>
</evidence>
<feature type="compositionally biased region" description="Basic and acidic residues" evidence="1">
    <location>
        <begin position="15"/>
        <end position="25"/>
    </location>
</feature>
<dbReference type="GO" id="GO:0005634">
    <property type="term" value="C:nucleus"/>
    <property type="evidence" value="ECO:0007669"/>
    <property type="project" value="TreeGrafter"/>
</dbReference>
<name>A0A9P6HAJ7_9AGAM</name>
<feature type="region of interest" description="Disordered" evidence="1">
    <location>
        <begin position="95"/>
        <end position="129"/>
    </location>
</feature>
<evidence type="ECO:0000313" key="2">
    <source>
        <dbReference type="EMBL" id="KAF9783028.1"/>
    </source>
</evidence>
<dbReference type="OrthoDB" id="286814at2759"/>
<comment type="caution">
    <text evidence="2">The sequence shown here is derived from an EMBL/GenBank/DDBJ whole genome shotgun (WGS) entry which is preliminary data.</text>
</comment>
<accession>A0A9P6HAJ7</accession>
<feature type="region of interest" description="Disordered" evidence="1">
    <location>
        <begin position="1"/>
        <end position="49"/>
    </location>
</feature>
<dbReference type="Proteomes" id="UP000736335">
    <property type="component" value="Unassembled WGS sequence"/>
</dbReference>
<proteinExistence type="predicted"/>
<evidence type="ECO:0000313" key="3">
    <source>
        <dbReference type="Proteomes" id="UP000736335"/>
    </source>
</evidence>
<dbReference type="GO" id="GO:0016538">
    <property type="term" value="F:cyclin-dependent protein serine/threonine kinase regulator activity"/>
    <property type="evidence" value="ECO:0007669"/>
    <property type="project" value="TreeGrafter"/>
</dbReference>
<dbReference type="GO" id="GO:0000307">
    <property type="term" value="C:cyclin-dependent protein kinase holoenzyme complex"/>
    <property type="evidence" value="ECO:0007669"/>
    <property type="project" value="TreeGrafter"/>
</dbReference>
<dbReference type="CDD" id="cd20557">
    <property type="entry name" value="CYCLIN_ScPCL1-like"/>
    <property type="match status" value="1"/>
</dbReference>